<sequence>MLNGHFKAGNKAYKKTEAILNIAKNDEEKEKFYTMLLNTATDANILTKCCAHMLRLSINTEIARQKLNSIAKDKTIHPLLMSNAKLFLQEGDKGNIKSIV</sequence>
<proteinExistence type="predicted"/>
<dbReference type="Proteomes" id="UP000243297">
    <property type="component" value="Unassembled WGS sequence"/>
</dbReference>
<evidence type="ECO:0000313" key="2">
    <source>
        <dbReference type="Proteomes" id="UP000243297"/>
    </source>
</evidence>
<evidence type="ECO:0000313" key="1">
    <source>
        <dbReference type="EMBL" id="SKA04388.1"/>
    </source>
</evidence>
<keyword evidence="2" id="KW-1185">Reference proteome</keyword>
<protein>
    <submittedName>
        <fullName evidence="1">Uncharacterized protein</fullName>
    </submittedName>
</protein>
<organism evidence="1 2">
    <name type="scientific">Anaerorhabdus furcosa</name>
    <dbReference type="NCBI Taxonomy" id="118967"/>
    <lineage>
        <taxon>Bacteria</taxon>
        <taxon>Bacillati</taxon>
        <taxon>Bacillota</taxon>
        <taxon>Erysipelotrichia</taxon>
        <taxon>Erysipelotrichales</taxon>
        <taxon>Erysipelotrichaceae</taxon>
        <taxon>Anaerorhabdus</taxon>
    </lineage>
</organism>
<dbReference type="RefSeq" id="WP_078712869.1">
    <property type="nucleotide sequence ID" value="NZ_FUWY01000011.1"/>
</dbReference>
<name>A0A1T4QM85_9FIRM</name>
<dbReference type="AlphaFoldDB" id="A0A1T4QM85"/>
<reference evidence="2" key="1">
    <citation type="submission" date="2017-02" db="EMBL/GenBank/DDBJ databases">
        <authorList>
            <person name="Varghese N."/>
            <person name="Submissions S."/>
        </authorList>
    </citation>
    <scope>NUCLEOTIDE SEQUENCE [LARGE SCALE GENOMIC DNA]</scope>
    <source>
        <strain evidence="2">ATCC 25662</strain>
    </source>
</reference>
<accession>A0A1T4QM85</accession>
<dbReference type="EMBL" id="FUWY01000011">
    <property type="protein sequence ID" value="SKA04388.1"/>
    <property type="molecule type" value="Genomic_DNA"/>
</dbReference>
<gene>
    <name evidence="1" type="ORF">SAMN02745191_0057</name>
</gene>